<dbReference type="Gene3D" id="2.40.30.170">
    <property type="match status" value="1"/>
</dbReference>
<keyword evidence="10" id="KW-1185">Reference proteome</keyword>
<keyword evidence="3 6" id="KW-0812">Transmembrane</keyword>
<evidence type="ECO:0000256" key="3">
    <source>
        <dbReference type="ARBA" id="ARBA00022692"/>
    </source>
</evidence>
<proteinExistence type="inferred from homology"/>
<sequence length="216" mass="23012">MKETKRLIIFNIGIILIIIIAGFACYYFYNQSSLYLKTDDAQVTGQQIIISSPAAGKLVSWNGTAGTNFSSGETVGQVQVSNGNATEKINIPIPQNGSIVQNNATSNEYVGPGTPLAYAYDMNNLTVTANIEETQIQDVKIGNTVDVYVDAFPGSHVTGTVSSIGLTTASTFSMMPSQSTNANFTKVTQVIPVTIDLKAVPDGLVPGMNVTVRIHK</sequence>
<comment type="similarity">
    <text evidence="2">Belongs to the membrane fusion protein (MFP) (TC 8.A.1) family.</text>
</comment>
<organism evidence="9 10">
    <name type="scientific">Neobacillus pocheonensis</name>
    <dbReference type="NCBI Taxonomy" id="363869"/>
    <lineage>
        <taxon>Bacteria</taxon>
        <taxon>Bacillati</taxon>
        <taxon>Bacillota</taxon>
        <taxon>Bacilli</taxon>
        <taxon>Bacillales</taxon>
        <taxon>Bacillaceae</taxon>
        <taxon>Neobacillus</taxon>
    </lineage>
</organism>
<dbReference type="InterPro" id="IPR050739">
    <property type="entry name" value="MFP"/>
</dbReference>
<keyword evidence="4 6" id="KW-1133">Transmembrane helix</keyword>
<dbReference type="PROSITE" id="PS51257">
    <property type="entry name" value="PROKAR_LIPOPROTEIN"/>
    <property type="match status" value="1"/>
</dbReference>
<dbReference type="Proteomes" id="UP001523262">
    <property type="component" value="Unassembled WGS sequence"/>
</dbReference>
<accession>A0ABT0W8E8</accession>
<dbReference type="Pfam" id="PF25990">
    <property type="entry name" value="Beta-barrel_YknX"/>
    <property type="match status" value="1"/>
</dbReference>
<comment type="subcellular location">
    <subcellularLocation>
        <location evidence="1">Membrane</location>
        <topology evidence="1">Single-pass membrane protein</topology>
    </subcellularLocation>
</comment>
<dbReference type="PANTHER" id="PTHR30386">
    <property type="entry name" value="MEMBRANE FUSION SUBUNIT OF EMRAB-TOLC MULTIDRUG EFFLUX PUMP"/>
    <property type="match status" value="1"/>
</dbReference>
<dbReference type="PANTHER" id="PTHR30386:SF26">
    <property type="entry name" value="TRANSPORT PROTEIN COMB"/>
    <property type="match status" value="1"/>
</dbReference>
<dbReference type="Pfam" id="PF25997">
    <property type="entry name" value="BSH_YhbJ"/>
    <property type="match status" value="1"/>
</dbReference>
<dbReference type="EMBL" id="JAMQCR010000001">
    <property type="protein sequence ID" value="MCM2532608.1"/>
    <property type="molecule type" value="Genomic_DNA"/>
</dbReference>
<evidence type="ECO:0000256" key="2">
    <source>
        <dbReference type="ARBA" id="ARBA00009477"/>
    </source>
</evidence>
<feature type="domain" description="YhbJ barrel-sandwich hybrid" evidence="8">
    <location>
        <begin position="50"/>
        <end position="120"/>
    </location>
</feature>
<evidence type="ECO:0000256" key="1">
    <source>
        <dbReference type="ARBA" id="ARBA00004167"/>
    </source>
</evidence>
<dbReference type="InterPro" id="IPR058635">
    <property type="entry name" value="BSH_YhbJ"/>
</dbReference>
<evidence type="ECO:0000256" key="6">
    <source>
        <dbReference type="SAM" id="Phobius"/>
    </source>
</evidence>
<name>A0ABT0W8E8_9BACI</name>
<dbReference type="InterPro" id="IPR058636">
    <property type="entry name" value="Beta-barrel_YknX"/>
</dbReference>
<reference evidence="9 10" key="1">
    <citation type="submission" date="2022-06" db="EMBL/GenBank/DDBJ databases">
        <authorList>
            <person name="Jeon C.O."/>
        </authorList>
    </citation>
    <scope>NUCLEOTIDE SEQUENCE [LARGE SCALE GENOMIC DNA]</scope>
    <source>
        <strain evidence="9 10">KCTC 13943</strain>
    </source>
</reference>
<evidence type="ECO:0000259" key="7">
    <source>
        <dbReference type="Pfam" id="PF25990"/>
    </source>
</evidence>
<evidence type="ECO:0000313" key="9">
    <source>
        <dbReference type="EMBL" id="MCM2532608.1"/>
    </source>
</evidence>
<keyword evidence="5 6" id="KW-0472">Membrane</keyword>
<evidence type="ECO:0000259" key="8">
    <source>
        <dbReference type="Pfam" id="PF25997"/>
    </source>
</evidence>
<evidence type="ECO:0000313" key="10">
    <source>
        <dbReference type="Proteomes" id="UP001523262"/>
    </source>
</evidence>
<feature type="transmembrane region" description="Helical" evidence="6">
    <location>
        <begin position="7"/>
        <end position="29"/>
    </location>
</feature>
<comment type="caution">
    <text evidence="9">The sequence shown here is derived from an EMBL/GenBank/DDBJ whole genome shotgun (WGS) entry which is preliminary data.</text>
</comment>
<evidence type="ECO:0000256" key="4">
    <source>
        <dbReference type="ARBA" id="ARBA00022989"/>
    </source>
</evidence>
<protein>
    <submittedName>
        <fullName evidence="9">Efflux RND transporter periplasmic adaptor subunit</fullName>
    </submittedName>
</protein>
<feature type="domain" description="YknX-like beta-barrel" evidence="7">
    <location>
        <begin position="125"/>
        <end position="214"/>
    </location>
</feature>
<evidence type="ECO:0000256" key="5">
    <source>
        <dbReference type="ARBA" id="ARBA00023136"/>
    </source>
</evidence>
<gene>
    <name evidence="9" type="ORF">NDK43_09700</name>
</gene>